<comment type="caution">
    <text evidence="1">The sequence shown here is derived from an EMBL/GenBank/DDBJ whole genome shotgun (WGS) entry which is preliminary data.</text>
</comment>
<dbReference type="InterPro" id="IPR036610">
    <property type="entry name" value="PEBP-like_sf"/>
</dbReference>
<keyword evidence="2" id="KW-1185">Reference proteome</keyword>
<protein>
    <recommendedName>
        <fullName evidence="3">PEBP-like protein</fullName>
    </recommendedName>
</protein>
<dbReference type="SUPFAM" id="SSF49777">
    <property type="entry name" value="PEBP-like"/>
    <property type="match status" value="1"/>
</dbReference>
<name>A0ABR4AC88_9LECA</name>
<evidence type="ECO:0000313" key="2">
    <source>
        <dbReference type="Proteomes" id="UP001590950"/>
    </source>
</evidence>
<dbReference type="Proteomes" id="UP001590950">
    <property type="component" value="Unassembled WGS sequence"/>
</dbReference>
<dbReference type="CDD" id="cd00866">
    <property type="entry name" value="PEBP_euk"/>
    <property type="match status" value="1"/>
</dbReference>
<gene>
    <name evidence="1" type="ORF">N7G274_003699</name>
</gene>
<proteinExistence type="predicted"/>
<accession>A0ABR4AC88</accession>
<reference evidence="1 2" key="1">
    <citation type="submission" date="2024-09" db="EMBL/GenBank/DDBJ databases">
        <title>Rethinking Asexuality: The Enigmatic Case of Functional Sexual Genes in Lepraria (Stereocaulaceae).</title>
        <authorList>
            <person name="Doellman M."/>
            <person name="Sun Y."/>
            <person name="Barcenas-Pena A."/>
            <person name="Lumbsch H.T."/>
            <person name="Grewe F."/>
        </authorList>
    </citation>
    <scope>NUCLEOTIDE SEQUENCE [LARGE SCALE GENOMIC DNA]</scope>
    <source>
        <strain evidence="1 2">Mercado 3170</strain>
    </source>
</reference>
<dbReference type="EMBL" id="JBEFKJ010000011">
    <property type="protein sequence ID" value="KAL2043393.1"/>
    <property type="molecule type" value="Genomic_DNA"/>
</dbReference>
<sequence length="167" mass="17732">MQLPLAPGINANQTTRLHYWQPGLTFSSNGTVVNNTTPIAIYNPPRPPPGDIAHTYTFYLFEQEASFMPPANSSILSTGMVNIGMNRMSFNVGNLAKEMGVGPLVAANYYRVQNTMASATATSSSSSTSTSSATVSTFTGGVEKLSVELAALAMTAFTIMFALLMGF</sequence>
<organism evidence="1 2">
    <name type="scientific">Stereocaulon virgatum</name>
    <dbReference type="NCBI Taxonomy" id="373712"/>
    <lineage>
        <taxon>Eukaryota</taxon>
        <taxon>Fungi</taxon>
        <taxon>Dikarya</taxon>
        <taxon>Ascomycota</taxon>
        <taxon>Pezizomycotina</taxon>
        <taxon>Lecanoromycetes</taxon>
        <taxon>OSLEUM clade</taxon>
        <taxon>Lecanoromycetidae</taxon>
        <taxon>Lecanorales</taxon>
        <taxon>Lecanorineae</taxon>
        <taxon>Stereocaulaceae</taxon>
        <taxon>Stereocaulon</taxon>
    </lineage>
</organism>
<evidence type="ECO:0008006" key="3">
    <source>
        <dbReference type="Google" id="ProtNLM"/>
    </source>
</evidence>
<evidence type="ECO:0000313" key="1">
    <source>
        <dbReference type="EMBL" id="KAL2043393.1"/>
    </source>
</evidence>
<dbReference type="InterPro" id="IPR035810">
    <property type="entry name" value="PEBP_euk"/>
</dbReference>
<dbReference type="Gene3D" id="3.90.280.10">
    <property type="entry name" value="PEBP-like"/>
    <property type="match status" value="1"/>
</dbReference>